<evidence type="ECO:0000256" key="1">
    <source>
        <dbReference type="SAM" id="MobiDB-lite"/>
    </source>
</evidence>
<evidence type="ECO:0000313" key="2">
    <source>
        <dbReference type="EMBL" id="TVU51479.1"/>
    </source>
</evidence>
<reference evidence="2 3" key="1">
    <citation type="journal article" date="2019" name="Sci. Rep.">
        <title>A high-quality genome of Eragrostis curvula grass provides insights into Poaceae evolution and supports new strategies to enhance forage quality.</title>
        <authorList>
            <person name="Carballo J."/>
            <person name="Santos B.A.C.M."/>
            <person name="Zappacosta D."/>
            <person name="Garbus I."/>
            <person name="Selva J.P."/>
            <person name="Gallo C.A."/>
            <person name="Diaz A."/>
            <person name="Albertini E."/>
            <person name="Caccamo M."/>
            <person name="Echenique V."/>
        </authorList>
    </citation>
    <scope>NUCLEOTIDE SEQUENCE [LARGE SCALE GENOMIC DNA]</scope>
    <source>
        <strain evidence="3">cv. Victoria</strain>
        <tissue evidence="2">Leaf</tissue>
    </source>
</reference>
<dbReference type="EMBL" id="RWGY01000002">
    <property type="protein sequence ID" value="TVU51479.1"/>
    <property type="molecule type" value="Genomic_DNA"/>
</dbReference>
<proteinExistence type="predicted"/>
<sequence length="116" mass="12240">WCIHATDVNAVVGQRPLFTYLVFSVRSLPLLPPFGSDIPSLGNLAPSSPPLQRALLSPRVPGHPKAASVRQDGAATTRTCGAEGAGSDYKDGRTAPAATRIYSRGNPNYGVLLDVR</sequence>
<dbReference type="Gramene" id="TVU51479">
    <property type="protein sequence ID" value="TVU51479"/>
    <property type="gene ID" value="EJB05_02911"/>
</dbReference>
<organism evidence="2 3">
    <name type="scientific">Eragrostis curvula</name>
    <name type="common">weeping love grass</name>
    <dbReference type="NCBI Taxonomy" id="38414"/>
    <lineage>
        <taxon>Eukaryota</taxon>
        <taxon>Viridiplantae</taxon>
        <taxon>Streptophyta</taxon>
        <taxon>Embryophyta</taxon>
        <taxon>Tracheophyta</taxon>
        <taxon>Spermatophyta</taxon>
        <taxon>Magnoliopsida</taxon>
        <taxon>Liliopsida</taxon>
        <taxon>Poales</taxon>
        <taxon>Poaceae</taxon>
        <taxon>PACMAD clade</taxon>
        <taxon>Chloridoideae</taxon>
        <taxon>Eragrostideae</taxon>
        <taxon>Eragrostidinae</taxon>
        <taxon>Eragrostis</taxon>
    </lineage>
</organism>
<dbReference type="AlphaFoldDB" id="A0A5J9WTD2"/>
<gene>
    <name evidence="2" type="ORF">EJB05_02911</name>
</gene>
<dbReference type="Proteomes" id="UP000324897">
    <property type="component" value="Chromosome 6"/>
</dbReference>
<accession>A0A5J9WTD2</accession>
<keyword evidence="3" id="KW-1185">Reference proteome</keyword>
<comment type="caution">
    <text evidence="2">The sequence shown here is derived from an EMBL/GenBank/DDBJ whole genome shotgun (WGS) entry which is preliminary data.</text>
</comment>
<evidence type="ECO:0000313" key="3">
    <source>
        <dbReference type="Proteomes" id="UP000324897"/>
    </source>
</evidence>
<protein>
    <submittedName>
        <fullName evidence="2">Uncharacterized protein</fullName>
    </submittedName>
</protein>
<name>A0A5J9WTD2_9POAL</name>
<feature type="non-terminal residue" evidence="2">
    <location>
        <position position="1"/>
    </location>
</feature>
<feature type="region of interest" description="Disordered" evidence="1">
    <location>
        <begin position="60"/>
        <end position="96"/>
    </location>
</feature>